<dbReference type="Proteomes" id="UP001628874">
    <property type="component" value="Unassembled WGS sequence"/>
</dbReference>
<dbReference type="RefSeq" id="WP_272899748.1">
    <property type="nucleotide sequence ID" value="NZ_JBFQGM010000005.1"/>
</dbReference>
<gene>
    <name evidence="1" type="ORF">AB0759_15005</name>
</gene>
<evidence type="ECO:0008006" key="3">
    <source>
        <dbReference type="Google" id="ProtNLM"/>
    </source>
</evidence>
<reference evidence="1 2" key="1">
    <citation type="submission" date="2024-07" db="EMBL/GenBank/DDBJ databases">
        <authorList>
            <person name="Tripathy S."/>
        </authorList>
    </citation>
    <scope>NUCLEOTIDE SEQUENCE [LARGE SCALE GENOMIC DNA]</scope>
    <source>
        <strain evidence="1 2">VB-61278_2</strain>
    </source>
</reference>
<evidence type="ECO:0000313" key="1">
    <source>
        <dbReference type="EMBL" id="MFL9461929.1"/>
    </source>
</evidence>
<sequence length="41" mass="4857">MKLRQSSTEIYVLSLRNIAADEIRNIITEYEQRTMAEDKEP</sequence>
<comment type="caution">
    <text evidence="1">The sequence shown here is derived from an EMBL/GenBank/DDBJ whole genome shotgun (WGS) entry which is preliminary data.</text>
</comment>
<dbReference type="EMBL" id="JBFQGM010000005">
    <property type="protein sequence ID" value="MFL9461929.1"/>
    <property type="molecule type" value="Genomic_DNA"/>
</dbReference>
<accession>A0ABW8WLP2</accession>
<protein>
    <recommendedName>
        <fullName evidence="3">Transposase</fullName>
    </recommendedName>
</protein>
<name>A0ABW8WLP2_9CYAN</name>
<evidence type="ECO:0000313" key="2">
    <source>
        <dbReference type="Proteomes" id="UP001628874"/>
    </source>
</evidence>
<proteinExistence type="predicted"/>
<organism evidence="1 2">
    <name type="scientific">Scytonema tolypothrichoides VB-61278_2</name>
    <dbReference type="NCBI Taxonomy" id="3232314"/>
    <lineage>
        <taxon>Bacteria</taxon>
        <taxon>Bacillati</taxon>
        <taxon>Cyanobacteriota</taxon>
        <taxon>Cyanophyceae</taxon>
        <taxon>Nostocales</taxon>
        <taxon>Scytonemataceae</taxon>
        <taxon>Scytonema</taxon>
    </lineage>
</organism>
<keyword evidence="2" id="KW-1185">Reference proteome</keyword>